<accession>A0A167UYQ7</accession>
<dbReference type="Proteomes" id="UP000076532">
    <property type="component" value="Unassembled WGS sequence"/>
</dbReference>
<dbReference type="EMBL" id="KV417922">
    <property type="protein sequence ID" value="KZP04449.1"/>
    <property type="molecule type" value="Genomic_DNA"/>
</dbReference>
<organism evidence="2 3">
    <name type="scientific">Athelia psychrophila</name>
    <dbReference type="NCBI Taxonomy" id="1759441"/>
    <lineage>
        <taxon>Eukaryota</taxon>
        <taxon>Fungi</taxon>
        <taxon>Dikarya</taxon>
        <taxon>Basidiomycota</taxon>
        <taxon>Agaricomycotina</taxon>
        <taxon>Agaricomycetes</taxon>
        <taxon>Agaricomycetidae</taxon>
        <taxon>Atheliales</taxon>
        <taxon>Atheliaceae</taxon>
        <taxon>Athelia</taxon>
    </lineage>
</organism>
<protein>
    <submittedName>
        <fullName evidence="2">Uncharacterized protein</fullName>
    </submittedName>
</protein>
<dbReference type="EMBL" id="KV417922">
    <property type="protein sequence ID" value="KZP04440.1"/>
    <property type="molecule type" value="Genomic_DNA"/>
</dbReference>
<sequence>MATSTHFIQGDIRVSLGQNNGVEKLDFEWSANGDGDQYSAKRPACNASSHKRAALIGQHHEEAQLSPPAARVF</sequence>
<proteinExistence type="predicted"/>
<keyword evidence="3" id="KW-1185">Reference proteome</keyword>
<reference evidence="2 3" key="1">
    <citation type="journal article" date="2016" name="Mol. Biol. Evol.">
        <title>Comparative Genomics of Early-Diverging Mushroom-Forming Fungi Provides Insights into the Origins of Lignocellulose Decay Capabilities.</title>
        <authorList>
            <person name="Nagy L.G."/>
            <person name="Riley R."/>
            <person name="Tritt A."/>
            <person name="Adam C."/>
            <person name="Daum C."/>
            <person name="Floudas D."/>
            <person name="Sun H."/>
            <person name="Yadav J.S."/>
            <person name="Pangilinan J."/>
            <person name="Larsson K.H."/>
            <person name="Matsuura K."/>
            <person name="Barry K."/>
            <person name="Labutti K."/>
            <person name="Kuo R."/>
            <person name="Ohm R.A."/>
            <person name="Bhattacharya S.S."/>
            <person name="Shirouzu T."/>
            <person name="Yoshinaga Y."/>
            <person name="Martin F.M."/>
            <person name="Grigoriev I.V."/>
            <person name="Hibbett D.S."/>
        </authorList>
    </citation>
    <scope>NUCLEOTIDE SEQUENCE [LARGE SCALE GENOMIC DNA]</scope>
    <source>
        <strain evidence="2 3">CBS 109695</strain>
    </source>
</reference>
<name>A0A167UYQ7_9AGAM</name>
<evidence type="ECO:0000313" key="1">
    <source>
        <dbReference type="EMBL" id="KZP04440.1"/>
    </source>
</evidence>
<dbReference type="AlphaFoldDB" id="A0A167UYQ7"/>
<evidence type="ECO:0000313" key="3">
    <source>
        <dbReference type="Proteomes" id="UP000076532"/>
    </source>
</evidence>
<evidence type="ECO:0000313" key="2">
    <source>
        <dbReference type="EMBL" id="KZP04449.1"/>
    </source>
</evidence>
<gene>
    <name evidence="1" type="ORF">FIBSPDRAFT_878510</name>
    <name evidence="2" type="ORF">FIBSPDRAFT_878522</name>
</gene>